<dbReference type="Proteomes" id="UP000316621">
    <property type="component" value="Chromosome 4"/>
</dbReference>
<evidence type="ECO:0000313" key="3">
    <source>
        <dbReference type="Proteomes" id="UP000316621"/>
    </source>
</evidence>
<organism evidence="2 3">
    <name type="scientific">Papaver somniferum</name>
    <name type="common">Opium poppy</name>
    <dbReference type="NCBI Taxonomy" id="3469"/>
    <lineage>
        <taxon>Eukaryota</taxon>
        <taxon>Viridiplantae</taxon>
        <taxon>Streptophyta</taxon>
        <taxon>Embryophyta</taxon>
        <taxon>Tracheophyta</taxon>
        <taxon>Spermatophyta</taxon>
        <taxon>Magnoliopsida</taxon>
        <taxon>Ranunculales</taxon>
        <taxon>Papaveraceae</taxon>
        <taxon>Papaveroideae</taxon>
        <taxon>Papaver</taxon>
    </lineage>
</organism>
<dbReference type="Gene3D" id="3.80.10.10">
    <property type="entry name" value="Ribonuclease Inhibitor"/>
    <property type="match status" value="1"/>
</dbReference>
<dbReference type="InterPro" id="IPR055411">
    <property type="entry name" value="LRR_FXL15/At3g58940/PEG3-like"/>
</dbReference>
<dbReference type="EMBL" id="CM010718">
    <property type="protein sequence ID" value="RZC57964.1"/>
    <property type="molecule type" value="Genomic_DNA"/>
</dbReference>
<protein>
    <recommendedName>
        <fullName evidence="1">F-box/LRR-repeat protein 15/At3g58940/PEG3-like LRR domain-containing protein</fullName>
    </recommendedName>
</protein>
<gene>
    <name evidence="2" type="ORF">C5167_005268</name>
</gene>
<dbReference type="SUPFAM" id="SSF52047">
    <property type="entry name" value="RNI-like"/>
    <property type="match status" value="1"/>
</dbReference>
<evidence type="ECO:0000259" key="1">
    <source>
        <dbReference type="Pfam" id="PF24758"/>
    </source>
</evidence>
<dbReference type="InterPro" id="IPR050232">
    <property type="entry name" value="FBL13/AtMIF1-like"/>
</dbReference>
<dbReference type="InterPro" id="IPR032675">
    <property type="entry name" value="LRR_dom_sf"/>
</dbReference>
<dbReference type="OMA" id="CEGLELC"/>
<dbReference type="PANTHER" id="PTHR31900:SF30">
    <property type="entry name" value="SUPERFAMILY PROTEIN, PUTATIVE-RELATED"/>
    <property type="match status" value="1"/>
</dbReference>
<sequence>MRPKMFMDIVDKILHLHDMSKIDKFCLDYSDYLRPSKVNLWIYAAIKRNIEKFDLTLVQEGGGPIHIPLSLFTCESLITLKLDICTRMYLPKYISCPRLKHLQLCEVDFSDKYNSEQLFSNCPVLEELVLQDCDWWGMRNFCISAPALKILKIWGVIDHSRWYNPYRLQGCALKVDAPNLVSLSYKCGLAKEYVASSFQTLVDADLDFNFVKYACDATRRVLSCAEDLKNHLPTFHHLKQLNAEREASTDEALIALLKSAPNLESLVLNEARAQNF</sequence>
<name>A0A4Y7J9Z9_PAPSO</name>
<dbReference type="Pfam" id="PF24758">
    <property type="entry name" value="LRR_At5g56370"/>
    <property type="match status" value="1"/>
</dbReference>
<evidence type="ECO:0000313" key="2">
    <source>
        <dbReference type="EMBL" id="RZC57964.1"/>
    </source>
</evidence>
<feature type="domain" description="F-box/LRR-repeat protein 15/At3g58940/PEG3-like LRR" evidence="1">
    <location>
        <begin position="40"/>
        <end position="156"/>
    </location>
</feature>
<accession>A0A4Y7J9Z9</accession>
<proteinExistence type="predicted"/>
<reference evidence="2 3" key="1">
    <citation type="journal article" date="2018" name="Science">
        <title>The opium poppy genome and morphinan production.</title>
        <authorList>
            <person name="Guo L."/>
            <person name="Winzer T."/>
            <person name="Yang X."/>
            <person name="Li Y."/>
            <person name="Ning Z."/>
            <person name="He Z."/>
            <person name="Teodor R."/>
            <person name="Lu Y."/>
            <person name="Bowser T.A."/>
            <person name="Graham I.A."/>
            <person name="Ye K."/>
        </authorList>
    </citation>
    <scope>NUCLEOTIDE SEQUENCE [LARGE SCALE GENOMIC DNA]</scope>
    <source>
        <strain evidence="3">cv. HN1</strain>
        <tissue evidence="2">Leaves</tissue>
    </source>
</reference>
<dbReference type="Gramene" id="RZC57964">
    <property type="protein sequence ID" value="RZC57964"/>
    <property type="gene ID" value="C5167_005268"/>
</dbReference>
<dbReference type="AlphaFoldDB" id="A0A4Y7J9Z9"/>
<keyword evidence="3" id="KW-1185">Reference proteome</keyword>
<dbReference type="PANTHER" id="PTHR31900">
    <property type="entry name" value="F-BOX/RNI SUPERFAMILY PROTEIN-RELATED"/>
    <property type="match status" value="1"/>
</dbReference>